<dbReference type="InterPro" id="IPR018097">
    <property type="entry name" value="EGF_Ca-bd_CS"/>
</dbReference>
<evidence type="ECO:0000256" key="4">
    <source>
        <dbReference type="ARBA" id="ARBA00012066"/>
    </source>
</evidence>
<dbReference type="Gene3D" id="2.10.25.10">
    <property type="entry name" value="Laminin"/>
    <property type="match status" value="1"/>
</dbReference>
<dbReference type="Gene3D" id="4.10.740.10">
    <property type="entry name" value="Coagulation Factor IX"/>
    <property type="match status" value="1"/>
</dbReference>
<dbReference type="AlphaFoldDB" id="A0A673A0K1"/>
<dbReference type="InterPro" id="IPR017857">
    <property type="entry name" value="Coagulation_fac-like_Gla_dom"/>
</dbReference>
<evidence type="ECO:0000256" key="19">
    <source>
        <dbReference type="PROSITE-ProRule" id="PRU00076"/>
    </source>
</evidence>
<proteinExistence type="predicted"/>
<dbReference type="Pfam" id="PF00594">
    <property type="entry name" value="Gla"/>
    <property type="match status" value="1"/>
</dbReference>
<evidence type="ECO:0000256" key="17">
    <source>
        <dbReference type="ARBA" id="ARBA00023180"/>
    </source>
</evidence>
<dbReference type="PROSITE" id="PS00011">
    <property type="entry name" value="GLA_1"/>
    <property type="match status" value="1"/>
</dbReference>
<dbReference type="SMART" id="SM00179">
    <property type="entry name" value="EGF_CA"/>
    <property type="match status" value="1"/>
</dbReference>
<keyword evidence="11" id="KW-0378">Hydrolase</keyword>
<evidence type="ECO:0000256" key="16">
    <source>
        <dbReference type="ARBA" id="ARBA00023157"/>
    </source>
</evidence>
<dbReference type="Ensembl" id="ENSSORT00005023661.1">
    <property type="protein sequence ID" value="ENSSORP00005022990.1"/>
    <property type="gene ID" value="ENSSORG00005011137.1"/>
</dbReference>
<evidence type="ECO:0000256" key="11">
    <source>
        <dbReference type="ARBA" id="ARBA00022825"/>
    </source>
</evidence>
<keyword evidence="7" id="KW-0964">Secreted</keyword>
<dbReference type="PANTHER" id="PTHR24278">
    <property type="entry name" value="COAGULATION FACTOR"/>
    <property type="match status" value="1"/>
</dbReference>
<evidence type="ECO:0000256" key="18">
    <source>
        <dbReference type="ARBA" id="ARBA00031357"/>
    </source>
</evidence>
<organism evidence="22 23">
    <name type="scientific">Sphaeramia orbicularis</name>
    <name type="common">orbiculate cardinalfish</name>
    <dbReference type="NCBI Taxonomy" id="375764"/>
    <lineage>
        <taxon>Eukaryota</taxon>
        <taxon>Metazoa</taxon>
        <taxon>Chordata</taxon>
        <taxon>Craniata</taxon>
        <taxon>Vertebrata</taxon>
        <taxon>Euteleostomi</taxon>
        <taxon>Actinopterygii</taxon>
        <taxon>Neopterygii</taxon>
        <taxon>Teleostei</taxon>
        <taxon>Neoteleostei</taxon>
        <taxon>Acanthomorphata</taxon>
        <taxon>Gobiaria</taxon>
        <taxon>Kurtiformes</taxon>
        <taxon>Apogonoidei</taxon>
        <taxon>Apogonidae</taxon>
        <taxon>Apogoninae</taxon>
        <taxon>Sphaeramia</taxon>
    </lineage>
</organism>
<dbReference type="SMART" id="SM00069">
    <property type="entry name" value="GLA"/>
    <property type="match status" value="1"/>
</dbReference>
<comment type="subcellular location">
    <subcellularLocation>
        <location evidence="3">Secreted</location>
    </subcellularLocation>
</comment>
<evidence type="ECO:0000256" key="7">
    <source>
        <dbReference type="ARBA" id="ARBA00022525"/>
    </source>
</evidence>
<dbReference type="InterPro" id="IPR000742">
    <property type="entry name" value="EGF"/>
</dbReference>
<comment type="caution">
    <text evidence="19">Lacks conserved residue(s) required for the propagation of feature annotation.</text>
</comment>
<dbReference type="SUPFAM" id="SSF57630">
    <property type="entry name" value="GLA-domain"/>
    <property type="match status" value="1"/>
</dbReference>
<keyword evidence="11" id="KW-0645">Protease</keyword>
<dbReference type="FunFam" id="2.10.25.10:FF:000162">
    <property type="entry name" value="Coagulation factor X (Predicted)"/>
    <property type="match status" value="1"/>
</dbReference>
<dbReference type="Proteomes" id="UP000472271">
    <property type="component" value="Chromosome 14"/>
</dbReference>
<evidence type="ECO:0000256" key="3">
    <source>
        <dbReference type="ARBA" id="ARBA00004613"/>
    </source>
</evidence>
<dbReference type="InterPro" id="IPR050442">
    <property type="entry name" value="Peptidase_S1_coag_factors"/>
</dbReference>
<reference evidence="22" key="2">
    <citation type="submission" date="2025-08" db="UniProtKB">
        <authorList>
            <consortium name="Ensembl"/>
        </authorList>
    </citation>
    <scope>IDENTIFICATION</scope>
</reference>
<dbReference type="FunFam" id="4.10.740.10:FF:000001">
    <property type="entry name" value="vitamin K-dependent protein S"/>
    <property type="match status" value="1"/>
</dbReference>
<keyword evidence="23" id="KW-1185">Reference proteome</keyword>
<keyword evidence="15" id="KW-0865">Zymogen</keyword>
<evidence type="ECO:0000256" key="12">
    <source>
        <dbReference type="ARBA" id="ARBA00022837"/>
    </source>
</evidence>
<dbReference type="SMART" id="SM00181">
    <property type="entry name" value="EGF"/>
    <property type="match status" value="1"/>
</dbReference>
<evidence type="ECO:0000256" key="10">
    <source>
        <dbReference type="ARBA" id="ARBA00022696"/>
    </source>
</evidence>
<dbReference type="GO" id="GO:0004252">
    <property type="term" value="F:serine-type endopeptidase activity"/>
    <property type="evidence" value="ECO:0007669"/>
    <property type="project" value="UniProtKB-EC"/>
</dbReference>
<feature type="disulfide bond" evidence="19">
    <location>
        <begin position="108"/>
        <end position="117"/>
    </location>
</feature>
<keyword evidence="16 19" id="KW-1015">Disulfide bond</keyword>
<dbReference type="InterPro" id="IPR001881">
    <property type="entry name" value="EGF-like_Ca-bd_dom"/>
</dbReference>
<accession>A0A673A0K1</accession>
<keyword evidence="17" id="KW-0325">Glycoprotein</keyword>
<reference evidence="22" key="3">
    <citation type="submission" date="2025-09" db="UniProtKB">
        <authorList>
            <consortium name="Ensembl"/>
        </authorList>
    </citation>
    <scope>IDENTIFICATION</scope>
</reference>
<keyword evidence="6" id="KW-0301">Gamma-carboxyglutamic acid</keyword>
<evidence type="ECO:0000256" key="9">
    <source>
        <dbReference type="ARBA" id="ARBA00022553"/>
    </source>
</evidence>
<comment type="catalytic activity">
    <reaction evidence="1">
        <text>Selective cleavage of Arg-|-Ile bond in factor X to form factor Xa.</text>
        <dbReference type="EC" id="3.4.21.22"/>
    </reaction>
</comment>
<evidence type="ECO:0000256" key="15">
    <source>
        <dbReference type="ARBA" id="ARBA00023145"/>
    </source>
</evidence>
<dbReference type="CDD" id="cd00054">
    <property type="entry name" value="EGF_CA"/>
    <property type="match status" value="1"/>
</dbReference>
<protein>
    <recommendedName>
        <fullName evidence="5">Coagulation factor IX</fullName>
        <ecNumber evidence="4">3.4.21.22</ecNumber>
    </recommendedName>
    <alternativeName>
        <fullName evidence="18">Christmas factor</fullName>
    </alternativeName>
</protein>
<dbReference type="PRINTS" id="PR00010">
    <property type="entry name" value="EGFBLOOD"/>
</dbReference>
<evidence type="ECO:0000256" key="6">
    <source>
        <dbReference type="ARBA" id="ARBA00022479"/>
    </source>
</evidence>
<evidence type="ECO:0000313" key="22">
    <source>
        <dbReference type="Ensembl" id="ENSSORP00005022990.1"/>
    </source>
</evidence>
<dbReference type="EC" id="3.4.21.22" evidence="4"/>
<keyword evidence="10" id="KW-0356">Hemostasis</keyword>
<dbReference type="PROSITE" id="PS00022">
    <property type="entry name" value="EGF_1"/>
    <property type="match status" value="1"/>
</dbReference>
<evidence type="ECO:0000256" key="5">
    <source>
        <dbReference type="ARBA" id="ARBA00019454"/>
    </source>
</evidence>
<keyword evidence="11" id="KW-0720">Serine protease</keyword>
<evidence type="ECO:0000259" key="20">
    <source>
        <dbReference type="PROSITE" id="PS50026"/>
    </source>
</evidence>
<dbReference type="GO" id="GO:0005509">
    <property type="term" value="F:calcium ion binding"/>
    <property type="evidence" value="ECO:0007669"/>
    <property type="project" value="InterPro"/>
</dbReference>
<keyword evidence="9" id="KW-0597">Phosphoprotein</keyword>
<dbReference type="PROSITE" id="PS00010">
    <property type="entry name" value="ASX_HYDROXYL"/>
    <property type="match status" value="1"/>
</dbReference>
<keyword evidence="8 19" id="KW-0245">EGF-like domain</keyword>
<evidence type="ECO:0000313" key="23">
    <source>
        <dbReference type="Proteomes" id="UP000472271"/>
    </source>
</evidence>
<dbReference type="SUPFAM" id="SSF57196">
    <property type="entry name" value="EGF/Laminin"/>
    <property type="match status" value="1"/>
</dbReference>
<sequence length="140" mass="16147">VGLLNLHVFGFSSLSGSVFLSQQSAHTVLRRQRRYNSGKLEEVLYKANLERECREEVCNMEEAREWFENDEKTMEFWAGYIDGNQCDPPPCQNGGVCTDGVNSYVCWCKQAYSGKNCEIGKSFQNRTECLYRQCNKYNVI</sequence>
<dbReference type="PROSITE" id="PS01187">
    <property type="entry name" value="EGF_CA"/>
    <property type="match status" value="1"/>
</dbReference>
<feature type="domain" description="EGF-like" evidence="20">
    <location>
        <begin position="82"/>
        <end position="118"/>
    </location>
</feature>
<feature type="domain" description="Gla" evidence="21">
    <location>
        <begin position="36"/>
        <end position="82"/>
    </location>
</feature>
<comment type="function">
    <text evidence="2">Factor IX is a vitamin K-dependent plasma protein that participates in the intrinsic pathway of blood coagulation by converting factor X to its active form in the presence of Ca(2+) ions, phospholipids, and factor VIIIa.</text>
</comment>
<reference evidence="22" key="1">
    <citation type="submission" date="2019-06" db="EMBL/GenBank/DDBJ databases">
        <authorList>
            <consortium name="Wellcome Sanger Institute Data Sharing"/>
        </authorList>
    </citation>
    <scope>NUCLEOTIDE SEQUENCE [LARGE SCALE GENOMIC DNA]</scope>
</reference>
<gene>
    <name evidence="22" type="primary">f9b</name>
</gene>
<dbReference type="PROSITE" id="PS50998">
    <property type="entry name" value="GLA_2"/>
    <property type="match status" value="1"/>
</dbReference>
<dbReference type="PROSITE" id="PS50026">
    <property type="entry name" value="EGF_3"/>
    <property type="match status" value="1"/>
</dbReference>
<dbReference type="PRINTS" id="PR00001">
    <property type="entry name" value="GLABLOOD"/>
</dbReference>
<evidence type="ECO:0000256" key="14">
    <source>
        <dbReference type="ARBA" id="ARBA00023084"/>
    </source>
</evidence>
<dbReference type="InterPro" id="IPR035972">
    <property type="entry name" value="GLA-like_dom_SF"/>
</dbReference>
<keyword evidence="12" id="KW-0106">Calcium</keyword>
<evidence type="ECO:0000256" key="8">
    <source>
        <dbReference type="ARBA" id="ARBA00022536"/>
    </source>
</evidence>
<name>A0A673A0K1_9TELE</name>
<evidence type="ECO:0000256" key="13">
    <source>
        <dbReference type="ARBA" id="ARBA00022842"/>
    </source>
</evidence>
<dbReference type="GO" id="GO:0005615">
    <property type="term" value="C:extracellular space"/>
    <property type="evidence" value="ECO:0007669"/>
    <property type="project" value="TreeGrafter"/>
</dbReference>
<dbReference type="InterPro" id="IPR000294">
    <property type="entry name" value="GLA_domain"/>
</dbReference>
<dbReference type="GO" id="GO:0007596">
    <property type="term" value="P:blood coagulation"/>
    <property type="evidence" value="ECO:0007669"/>
    <property type="project" value="UniProtKB-KW"/>
</dbReference>
<dbReference type="InterPro" id="IPR000152">
    <property type="entry name" value="EGF-type_Asp/Asn_hydroxyl_site"/>
</dbReference>
<evidence type="ECO:0000259" key="21">
    <source>
        <dbReference type="PROSITE" id="PS50998"/>
    </source>
</evidence>
<keyword evidence="13" id="KW-0460">Magnesium</keyword>
<keyword evidence="14" id="KW-0094">Blood coagulation</keyword>
<evidence type="ECO:0000256" key="2">
    <source>
        <dbReference type="ARBA" id="ARBA00002741"/>
    </source>
</evidence>
<dbReference type="PANTHER" id="PTHR24278:SF31">
    <property type="entry name" value="COAGULATION FACTOR IX"/>
    <property type="match status" value="1"/>
</dbReference>
<evidence type="ECO:0000256" key="1">
    <source>
        <dbReference type="ARBA" id="ARBA00001368"/>
    </source>
</evidence>